<dbReference type="AlphaFoldDB" id="A0AAD9SBN5"/>
<dbReference type="InterPro" id="IPR045312">
    <property type="entry name" value="PCBER-like"/>
</dbReference>
<dbReference type="GO" id="GO:0016491">
    <property type="term" value="F:oxidoreductase activity"/>
    <property type="evidence" value="ECO:0007669"/>
    <property type="project" value="UniProtKB-KW"/>
</dbReference>
<name>A0AAD9SBN5_PHOAM</name>
<gene>
    <name evidence="4" type="ORF">N8I77_007253</name>
</gene>
<feature type="domain" description="NmrA-like" evidence="3">
    <location>
        <begin position="6"/>
        <end position="230"/>
    </location>
</feature>
<evidence type="ECO:0000259" key="3">
    <source>
        <dbReference type="Pfam" id="PF05368"/>
    </source>
</evidence>
<sequence>MTIEQTRIITLVGATGNVGKPILDSLIAVGHKVNVITRTGSNVTVPDGVTLHRGDYNDETFLVNALKGQDVLITALSFGAYDAQIPLFRAAAKANVPWIVPCEFGADPKASLNEHIGIMKVKKPYRDLIEELGVSSWIGVVNGLWFDYVMRYAAFGVGVDAKTKTAHFYDDGNTKTNFTTLNRVGESLAAVLGWPEDELAKLKNDWVFFSSFHITQREIWEAAMRVTGTKESDWTVSSEPSEDLIKELKQQIASGAGMAPAQRLLMVLTIGKGIGGDYQEKVVDYKRLGLQPENLDDVMKAVVNETLVEQ</sequence>
<dbReference type="Pfam" id="PF05368">
    <property type="entry name" value="NmrA"/>
    <property type="match status" value="1"/>
</dbReference>
<evidence type="ECO:0000256" key="2">
    <source>
        <dbReference type="ARBA" id="ARBA00023002"/>
    </source>
</evidence>
<organism evidence="4 5">
    <name type="scientific">Phomopsis amygdali</name>
    <name type="common">Fusicoccum amygdali</name>
    <dbReference type="NCBI Taxonomy" id="1214568"/>
    <lineage>
        <taxon>Eukaryota</taxon>
        <taxon>Fungi</taxon>
        <taxon>Dikarya</taxon>
        <taxon>Ascomycota</taxon>
        <taxon>Pezizomycotina</taxon>
        <taxon>Sordariomycetes</taxon>
        <taxon>Sordariomycetidae</taxon>
        <taxon>Diaporthales</taxon>
        <taxon>Diaporthaceae</taxon>
        <taxon>Diaporthe</taxon>
    </lineage>
</organism>
<evidence type="ECO:0000313" key="4">
    <source>
        <dbReference type="EMBL" id="KAK2604310.1"/>
    </source>
</evidence>
<accession>A0AAD9SBN5</accession>
<keyword evidence="1" id="KW-0521">NADP</keyword>
<dbReference type="Proteomes" id="UP001265746">
    <property type="component" value="Unassembled WGS sequence"/>
</dbReference>
<evidence type="ECO:0000313" key="5">
    <source>
        <dbReference type="Proteomes" id="UP001265746"/>
    </source>
</evidence>
<protein>
    <recommendedName>
        <fullName evidence="3">NmrA-like domain-containing protein</fullName>
    </recommendedName>
</protein>
<keyword evidence="2" id="KW-0560">Oxidoreductase</keyword>
<reference evidence="4" key="1">
    <citation type="submission" date="2023-06" db="EMBL/GenBank/DDBJ databases">
        <authorList>
            <person name="Noh H."/>
        </authorList>
    </citation>
    <scope>NUCLEOTIDE SEQUENCE</scope>
    <source>
        <strain evidence="4">DUCC20226</strain>
    </source>
</reference>
<dbReference type="PANTHER" id="PTHR47706:SF7">
    <property type="entry name" value="CIPA-LIKE, PUTATIVE (AFU_ORTHOLOGUE AFUA_1G01630)-RELATED"/>
    <property type="match status" value="1"/>
</dbReference>
<dbReference type="Gene3D" id="3.90.25.10">
    <property type="entry name" value="UDP-galactose 4-epimerase, domain 1"/>
    <property type="match status" value="1"/>
</dbReference>
<dbReference type="InterPro" id="IPR008030">
    <property type="entry name" value="NmrA-like"/>
</dbReference>
<dbReference type="SUPFAM" id="SSF51735">
    <property type="entry name" value="NAD(P)-binding Rossmann-fold domains"/>
    <property type="match status" value="1"/>
</dbReference>
<dbReference type="InterPro" id="IPR051609">
    <property type="entry name" value="NmrA/Isoflavone_reductase-like"/>
</dbReference>
<dbReference type="EMBL" id="JAUJFL010000004">
    <property type="protein sequence ID" value="KAK2604310.1"/>
    <property type="molecule type" value="Genomic_DNA"/>
</dbReference>
<evidence type="ECO:0000256" key="1">
    <source>
        <dbReference type="ARBA" id="ARBA00022857"/>
    </source>
</evidence>
<dbReference type="PANTHER" id="PTHR47706">
    <property type="entry name" value="NMRA-LIKE FAMILY PROTEIN"/>
    <property type="match status" value="1"/>
</dbReference>
<dbReference type="CDD" id="cd05259">
    <property type="entry name" value="PCBER_SDR_a"/>
    <property type="match status" value="1"/>
</dbReference>
<keyword evidence="5" id="KW-1185">Reference proteome</keyword>
<dbReference type="Gene3D" id="3.40.50.720">
    <property type="entry name" value="NAD(P)-binding Rossmann-like Domain"/>
    <property type="match status" value="1"/>
</dbReference>
<dbReference type="InterPro" id="IPR036291">
    <property type="entry name" value="NAD(P)-bd_dom_sf"/>
</dbReference>
<proteinExistence type="predicted"/>
<comment type="caution">
    <text evidence="4">The sequence shown here is derived from an EMBL/GenBank/DDBJ whole genome shotgun (WGS) entry which is preliminary data.</text>
</comment>